<name>A0A914UXN6_9BILA</name>
<feature type="transmembrane region" description="Helical" evidence="5">
    <location>
        <begin position="262"/>
        <end position="292"/>
    </location>
</feature>
<feature type="transmembrane region" description="Helical" evidence="5">
    <location>
        <begin position="109"/>
        <end position="130"/>
    </location>
</feature>
<feature type="transmembrane region" description="Helical" evidence="5">
    <location>
        <begin position="151"/>
        <end position="173"/>
    </location>
</feature>
<feature type="transmembrane region" description="Helical" evidence="5">
    <location>
        <begin position="66"/>
        <end position="89"/>
    </location>
</feature>
<keyword evidence="2 5" id="KW-0812">Transmembrane</keyword>
<feature type="transmembrane region" description="Helical" evidence="5">
    <location>
        <begin position="193"/>
        <end position="215"/>
    </location>
</feature>
<feature type="transmembrane region" description="Helical" evidence="5">
    <location>
        <begin position="34"/>
        <end position="54"/>
    </location>
</feature>
<keyword evidence="3 5" id="KW-1133">Transmembrane helix</keyword>
<dbReference type="PANTHER" id="PTHR34401">
    <property type="entry name" value="PROTEIN CBG12388-RELATED"/>
    <property type="match status" value="1"/>
</dbReference>
<proteinExistence type="predicted"/>
<keyword evidence="7" id="KW-1185">Reference proteome</keyword>
<evidence type="ECO:0000256" key="1">
    <source>
        <dbReference type="ARBA" id="ARBA00004370"/>
    </source>
</evidence>
<evidence type="ECO:0000313" key="8">
    <source>
        <dbReference type="WBParaSite" id="PSAMB.scaffold1345size32701.g12553.t1"/>
    </source>
</evidence>
<dbReference type="GO" id="GO:0004930">
    <property type="term" value="F:G protein-coupled receptor activity"/>
    <property type="evidence" value="ECO:0007669"/>
    <property type="project" value="InterPro"/>
</dbReference>
<dbReference type="Gene3D" id="1.20.1070.10">
    <property type="entry name" value="Rhodopsin 7-helix transmembrane proteins"/>
    <property type="match status" value="1"/>
</dbReference>
<evidence type="ECO:0000256" key="2">
    <source>
        <dbReference type="ARBA" id="ARBA00022692"/>
    </source>
</evidence>
<accession>A0A914UXN6</accession>
<dbReference type="PROSITE" id="PS00237">
    <property type="entry name" value="G_PROTEIN_RECEP_F1_1"/>
    <property type="match status" value="1"/>
</dbReference>
<dbReference type="PANTHER" id="PTHR34401:SF3">
    <property type="entry name" value="DB DOMAIN-CONTAINING PROTEIN"/>
    <property type="match status" value="1"/>
</dbReference>
<dbReference type="InterPro" id="IPR017452">
    <property type="entry name" value="GPCR_Rhodpsn_7TM"/>
</dbReference>
<dbReference type="PROSITE" id="PS50262">
    <property type="entry name" value="G_PROTEIN_RECEP_F1_2"/>
    <property type="match status" value="1"/>
</dbReference>
<dbReference type="CDD" id="cd00637">
    <property type="entry name" value="7tm_classA_rhodopsin-like"/>
    <property type="match status" value="1"/>
</dbReference>
<comment type="subcellular location">
    <subcellularLocation>
        <location evidence="1">Membrane</location>
    </subcellularLocation>
</comment>
<dbReference type="WBParaSite" id="PSAMB.scaffold1345size32701.g12553.t1">
    <property type="protein sequence ID" value="PSAMB.scaffold1345size32701.g12553.t1"/>
    <property type="gene ID" value="PSAMB.scaffold1345size32701.g12553"/>
</dbReference>
<dbReference type="GO" id="GO:0016020">
    <property type="term" value="C:membrane"/>
    <property type="evidence" value="ECO:0007669"/>
    <property type="project" value="UniProtKB-SubCell"/>
</dbReference>
<dbReference type="Proteomes" id="UP000887566">
    <property type="component" value="Unplaced"/>
</dbReference>
<feature type="transmembrane region" description="Helical" evidence="5">
    <location>
        <begin position="236"/>
        <end position="256"/>
    </location>
</feature>
<evidence type="ECO:0000256" key="4">
    <source>
        <dbReference type="ARBA" id="ARBA00023136"/>
    </source>
</evidence>
<evidence type="ECO:0000313" key="7">
    <source>
        <dbReference type="Proteomes" id="UP000887566"/>
    </source>
</evidence>
<evidence type="ECO:0000259" key="6">
    <source>
        <dbReference type="PROSITE" id="PS50262"/>
    </source>
</evidence>
<evidence type="ECO:0000256" key="3">
    <source>
        <dbReference type="ARBA" id="ARBA00022989"/>
    </source>
</evidence>
<feature type="domain" description="G-protein coupled receptors family 1 profile" evidence="6">
    <location>
        <begin position="45"/>
        <end position="257"/>
    </location>
</feature>
<evidence type="ECO:0000256" key="5">
    <source>
        <dbReference type="SAM" id="Phobius"/>
    </source>
</evidence>
<dbReference type="Pfam" id="PF00001">
    <property type="entry name" value="7tm_1"/>
    <property type="match status" value="1"/>
</dbReference>
<keyword evidence="4 5" id="KW-0472">Membrane</keyword>
<dbReference type="SUPFAM" id="SSF81321">
    <property type="entry name" value="Family A G protein-coupled receptor-like"/>
    <property type="match status" value="1"/>
</dbReference>
<sequence>MQCNSKSNTSGNISLSPPVDRRIQYADIVVVYKLYVAFGLFAVITNIICVLVVLSKRKMRDKYGSFGVLSFGDLINAVGMVLAGIVRINLINDNAFVNLTSFDCLTRPWPYFFIVGGQLPAFILLFMGAERFLAVYRPLVYRTYVTKKTRLIVNIGCIVISAISLPIGVLFSYLNRDVCVGATCTVIGATGRIYGTFNYIIILPLPLFALVLNYVGYVKAKRASSSSNMRRELNKVFATLVIAAIAVILSTIPNFILWGQGIYWAVSGINISLLYIGFCCNSAVDLFAFAYLKVDFRNRLLSMISYGYLNRYFKLSDGCEETLANMRMVRGISVRPAVVTPISDVVEIAALYRRPAKVELVRQCSCKEKDECVEKLQKYTDTCNGQCASILKKIGDPEKLKKCIVAQKGFGESLTECIQDKTGKACYDGTGEPPRIPKLDVTEKIDSELNRTVKLGKIFGSNPLLNGLAEVLDVMREYSSCMKTCVGENTKDGDCFTTNGCQLKKPSTDELKSAAFQCVSTEDRGHIADTCNCITEAGVTALTPICRILHLFAEKAEGFRTIASAARQD</sequence>
<protein>
    <submittedName>
        <fullName evidence="8">G-protein coupled receptors family 1 profile domain-containing protein</fullName>
    </submittedName>
</protein>
<dbReference type="InterPro" id="IPR000276">
    <property type="entry name" value="GPCR_Rhodpsn"/>
</dbReference>
<reference evidence="8" key="1">
    <citation type="submission" date="2022-11" db="UniProtKB">
        <authorList>
            <consortium name="WormBaseParasite"/>
        </authorList>
    </citation>
    <scope>IDENTIFICATION</scope>
</reference>
<organism evidence="7 8">
    <name type="scientific">Plectus sambesii</name>
    <dbReference type="NCBI Taxonomy" id="2011161"/>
    <lineage>
        <taxon>Eukaryota</taxon>
        <taxon>Metazoa</taxon>
        <taxon>Ecdysozoa</taxon>
        <taxon>Nematoda</taxon>
        <taxon>Chromadorea</taxon>
        <taxon>Plectida</taxon>
        <taxon>Plectina</taxon>
        <taxon>Plectoidea</taxon>
        <taxon>Plectidae</taxon>
        <taxon>Plectus</taxon>
    </lineage>
</organism>
<dbReference type="AlphaFoldDB" id="A0A914UXN6"/>